<dbReference type="RefSeq" id="WP_148114880.1">
    <property type="nucleotide sequence ID" value="NZ_RYZH01000032.1"/>
</dbReference>
<reference evidence="9 10" key="1">
    <citation type="submission" date="2018-12" db="EMBL/GenBank/DDBJ databases">
        <authorList>
            <person name="Toschakov S.V."/>
        </authorList>
    </citation>
    <scope>NUCLEOTIDE SEQUENCE [LARGE SCALE GENOMIC DNA]</scope>
    <source>
        <strain evidence="9 10">GM2012</strain>
    </source>
</reference>
<evidence type="ECO:0000256" key="1">
    <source>
        <dbReference type="ARBA" id="ARBA00022829"/>
    </source>
</evidence>
<dbReference type="InterPro" id="IPR002104">
    <property type="entry name" value="Integrase_catalytic"/>
</dbReference>
<reference evidence="9 10" key="2">
    <citation type="submission" date="2019-01" db="EMBL/GenBank/DDBJ databases">
        <title>Tautonia sociabilis, a novel thermotolerant planctomycete of Isosphaeraceae family, isolated from a 4000 m deep subterranean habitat.</title>
        <authorList>
            <person name="Kovaleva O.L."/>
            <person name="Elcheninov A.G."/>
            <person name="Van Heerden E."/>
            <person name="Toshchakov S.V."/>
            <person name="Novikov A."/>
            <person name="Bonch-Osmolovskaya E.A."/>
            <person name="Kublanov I.V."/>
        </authorList>
    </citation>
    <scope>NUCLEOTIDE SEQUENCE [LARGE SCALE GENOMIC DNA]</scope>
    <source>
        <strain evidence="9 10">GM2012</strain>
    </source>
</reference>
<feature type="domain" description="Core-binding (CB)" evidence="8">
    <location>
        <begin position="20"/>
        <end position="106"/>
    </location>
</feature>
<dbReference type="Proteomes" id="UP000280296">
    <property type="component" value="Unassembled WGS sequence"/>
</dbReference>
<dbReference type="InterPro" id="IPR044068">
    <property type="entry name" value="CB"/>
</dbReference>
<feature type="non-terminal residue" evidence="9">
    <location>
        <position position="210"/>
    </location>
</feature>
<dbReference type="InterPro" id="IPR050090">
    <property type="entry name" value="Tyrosine_recombinase_XerCD"/>
</dbReference>
<dbReference type="InterPro" id="IPR013762">
    <property type="entry name" value="Integrase-like_cat_sf"/>
</dbReference>
<dbReference type="Gene3D" id="1.10.443.10">
    <property type="entry name" value="Intergrase catalytic core"/>
    <property type="match status" value="1"/>
</dbReference>
<dbReference type="GO" id="GO:0006310">
    <property type="term" value="P:DNA recombination"/>
    <property type="evidence" value="ECO:0007669"/>
    <property type="project" value="UniProtKB-KW"/>
</dbReference>
<feature type="region of interest" description="Disordered" evidence="6">
    <location>
        <begin position="1"/>
        <end position="24"/>
    </location>
</feature>
<evidence type="ECO:0000256" key="2">
    <source>
        <dbReference type="ARBA" id="ARBA00022908"/>
    </source>
</evidence>
<sequence>MATDDQSSRKRRPPPRVRPSRESDPVGPFLHYLMAECRVSPNTLAAYRSDITKFTRWRSAHAPGPIGSIDIATLSGYIDYLGLQDLAPSSICRHLASLSTFFRFLIQEETISENVAKLLIAPRLWDRLPTVLGPAAVETLLTTPSPDTPLGRRDRAAMETLYATGCRASEVAALRPGDIDFDSGTVRCIGKGDKERVVPIGPRARSILAD</sequence>
<dbReference type="PROSITE" id="PS51898">
    <property type="entry name" value="TYR_RECOMBINASE"/>
    <property type="match status" value="1"/>
</dbReference>
<dbReference type="AlphaFoldDB" id="A0A432MH64"/>
<keyword evidence="4" id="KW-0233">DNA recombination</keyword>
<dbReference type="OrthoDB" id="9801717at2"/>
<keyword evidence="10" id="KW-1185">Reference proteome</keyword>
<organism evidence="9 10">
    <name type="scientific">Tautonia sociabilis</name>
    <dbReference type="NCBI Taxonomy" id="2080755"/>
    <lineage>
        <taxon>Bacteria</taxon>
        <taxon>Pseudomonadati</taxon>
        <taxon>Planctomycetota</taxon>
        <taxon>Planctomycetia</taxon>
        <taxon>Isosphaerales</taxon>
        <taxon>Isosphaeraceae</taxon>
        <taxon>Tautonia</taxon>
    </lineage>
</organism>
<keyword evidence="3 5" id="KW-0238">DNA-binding</keyword>
<keyword evidence="2" id="KW-0229">DNA integration</keyword>
<evidence type="ECO:0000313" key="10">
    <source>
        <dbReference type="Proteomes" id="UP000280296"/>
    </source>
</evidence>
<dbReference type="PROSITE" id="PS51900">
    <property type="entry name" value="CB"/>
    <property type="match status" value="1"/>
</dbReference>
<dbReference type="GO" id="GO:0007059">
    <property type="term" value="P:chromosome segregation"/>
    <property type="evidence" value="ECO:0007669"/>
    <property type="project" value="UniProtKB-KW"/>
</dbReference>
<accession>A0A432MH64</accession>
<evidence type="ECO:0000313" key="9">
    <source>
        <dbReference type="EMBL" id="RUL86327.1"/>
    </source>
</evidence>
<protein>
    <submittedName>
        <fullName evidence="9">Tyrosine recombinase XerD</fullName>
    </submittedName>
</protein>
<dbReference type="GO" id="GO:0003677">
    <property type="term" value="F:DNA binding"/>
    <property type="evidence" value="ECO:0007669"/>
    <property type="project" value="UniProtKB-UniRule"/>
</dbReference>
<dbReference type="GO" id="GO:0015074">
    <property type="term" value="P:DNA integration"/>
    <property type="evidence" value="ECO:0007669"/>
    <property type="project" value="UniProtKB-KW"/>
</dbReference>
<dbReference type="SUPFAM" id="SSF56349">
    <property type="entry name" value="DNA breaking-rejoining enzymes"/>
    <property type="match status" value="1"/>
</dbReference>
<dbReference type="InterPro" id="IPR004107">
    <property type="entry name" value="Integrase_SAM-like_N"/>
</dbReference>
<evidence type="ECO:0000256" key="5">
    <source>
        <dbReference type="PROSITE-ProRule" id="PRU01248"/>
    </source>
</evidence>
<evidence type="ECO:0000256" key="4">
    <source>
        <dbReference type="ARBA" id="ARBA00023172"/>
    </source>
</evidence>
<feature type="domain" description="Tyr recombinase" evidence="7">
    <location>
        <begin position="127"/>
        <end position="210"/>
    </location>
</feature>
<dbReference type="InterPro" id="IPR010998">
    <property type="entry name" value="Integrase_recombinase_N"/>
</dbReference>
<name>A0A432MH64_9BACT</name>
<dbReference type="Pfam" id="PF00589">
    <property type="entry name" value="Phage_integrase"/>
    <property type="match status" value="1"/>
</dbReference>
<dbReference type="EMBL" id="RYZH01000032">
    <property type="protein sequence ID" value="RUL86327.1"/>
    <property type="molecule type" value="Genomic_DNA"/>
</dbReference>
<keyword evidence="1" id="KW-0159">Chromosome partition</keyword>
<evidence type="ECO:0000256" key="6">
    <source>
        <dbReference type="SAM" id="MobiDB-lite"/>
    </source>
</evidence>
<evidence type="ECO:0000259" key="8">
    <source>
        <dbReference type="PROSITE" id="PS51900"/>
    </source>
</evidence>
<dbReference type="Pfam" id="PF02899">
    <property type="entry name" value="Phage_int_SAM_1"/>
    <property type="match status" value="1"/>
</dbReference>
<dbReference type="PANTHER" id="PTHR30349">
    <property type="entry name" value="PHAGE INTEGRASE-RELATED"/>
    <property type="match status" value="1"/>
</dbReference>
<dbReference type="Gene3D" id="1.10.150.130">
    <property type="match status" value="1"/>
</dbReference>
<gene>
    <name evidence="9" type="ORF">TsocGM_16510</name>
</gene>
<comment type="caution">
    <text evidence="9">The sequence shown here is derived from an EMBL/GenBank/DDBJ whole genome shotgun (WGS) entry which is preliminary data.</text>
</comment>
<dbReference type="PANTHER" id="PTHR30349:SF81">
    <property type="entry name" value="TYROSINE RECOMBINASE XERC"/>
    <property type="match status" value="1"/>
</dbReference>
<evidence type="ECO:0000256" key="3">
    <source>
        <dbReference type="ARBA" id="ARBA00023125"/>
    </source>
</evidence>
<dbReference type="InterPro" id="IPR011010">
    <property type="entry name" value="DNA_brk_join_enz"/>
</dbReference>
<proteinExistence type="predicted"/>
<evidence type="ECO:0000259" key="7">
    <source>
        <dbReference type="PROSITE" id="PS51898"/>
    </source>
</evidence>